<accession>W9ST84</accession>
<sequence length="97" mass="10417">MLVAHGRTLPCHTYTLLSSDSISACNMPHCLALVLGDLHTPFAAHGTYARALVCHGQVLADQGANRREGVRGKKGGREIFACLVGWIDGRSGFSKRL</sequence>
<proteinExistence type="predicted"/>
<organism evidence="1 2">
    <name type="scientific">Morus notabilis</name>
    <dbReference type="NCBI Taxonomy" id="981085"/>
    <lineage>
        <taxon>Eukaryota</taxon>
        <taxon>Viridiplantae</taxon>
        <taxon>Streptophyta</taxon>
        <taxon>Embryophyta</taxon>
        <taxon>Tracheophyta</taxon>
        <taxon>Spermatophyta</taxon>
        <taxon>Magnoliopsida</taxon>
        <taxon>eudicotyledons</taxon>
        <taxon>Gunneridae</taxon>
        <taxon>Pentapetalae</taxon>
        <taxon>rosids</taxon>
        <taxon>fabids</taxon>
        <taxon>Rosales</taxon>
        <taxon>Moraceae</taxon>
        <taxon>Moreae</taxon>
        <taxon>Morus</taxon>
    </lineage>
</organism>
<keyword evidence="2" id="KW-1185">Reference proteome</keyword>
<gene>
    <name evidence="1" type="ORF">L484_016773</name>
</gene>
<evidence type="ECO:0000313" key="1">
    <source>
        <dbReference type="EMBL" id="EXC25391.1"/>
    </source>
</evidence>
<dbReference type="EMBL" id="KE346069">
    <property type="protein sequence ID" value="EXC25391.1"/>
    <property type="molecule type" value="Genomic_DNA"/>
</dbReference>
<evidence type="ECO:0000313" key="2">
    <source>
        <dbReference type="Proteomes" id="UP000030645"/>
    </source>
</evidence>
<protein>
    <submittedName>
        <fullName evidence="1">Uncharacterized protein</fullName>
    </submittedName>
</protein>
<reference evidence="2" key="1">
    <citation type="submission" date="2013-01" db="EMBL/GenBank/DDBJ databases">
        <title>Draft Genome Sequence of a Mulberry Tree, Morus notabilis C.K. Schneid.</title>
        <authorList>
            <person name="He N."/>
            <person name="Zhao S."/>
        </authorList>
    </citation>
    <scope>NUCLEOTIDE SEQUENCE</scope>
</reference>
<dbReference type="AlphaFoldDB" id="W9ST84"/>
<dbReference type="Proteomes" id="UP000030645">
    <property type="component" value="Unassembled WGS sequence"/>
</dbReference>
<name>W9ST84_9ROSA</name>